<evidence type="ECO:0000313" key="10">
    <source>
        <dbReference type="Proteomes" id="UP000076863"/>
    </source>
</evidence>
<dbReference type="InterPro" id="IPR027417">
    <property type="entry name" value="P-loop_NTPase"/>
</dbReference>
<dbReference type="Pfam" id="PF00664">
    <property type="entry name" value="ABC_membrane"/>
    <property type="match status" value="1"/>
</dbReference>
<evidence type="ECO:0000256" key="6">
    <source>
        <dbReference type="ARBA" id="ARBA00023136"/>
    </source>
</evidence>
<keyword evidence="3" id="KW-0547">Nucleotide-binding</keyword>
<dbReference type="PROSITE" id="PS50929">
    <property type="entry name" value="ABC_TM1F"/>
    <property type="match status" value="1"/>
</dbReference>
<dbReference type="SUPFAM" id="SSF90123">
    <property type="entry name" value="ABC transporter transmembrane region"/>
    <property type="match status" value="1"/>
</dbReference>
<dbReference type="Proteomes" id="UP000076863">
    <property type="component" value="Unassembled WGS sequence"/>
</dbReference>
<evidence type="ECO:0000259" key="8">
    <source>
        <dbReference type="PROSITE" id="PS50929"/>
    </source>
</evidence>
<evidence type="ECO:0000256" key="5">
    <source>
        <dbReference type="ARBA" id="ARBA00022989"/>
    </source>
</evidence>
<proteinExistence type="predicted"/>
<dbReference type="GO" id="GO:0140359">
    <property type="term" value="F:ABC-type transporter activity"/>
    <property type="evidence" value="ECO:0007669"/>
    <property type="project" value="InterPro"/>
</dbReference>
<dbReference type="InterPro" id="IPR003439">
    <property type="entry name" value="ABC_transporter-like_ATP-bd"/>
</dbReference>
<gene>
    <name evidence="9" type="ORF">BBO_09235</name>
</gene>
<keyword evidence="6 7" id="KW-0472">Membrane</keyword>
<dbReference type="Gene3D" id="3.40.50.300">
    <property type="entry name" value="P-loop containing nucleotide triphosphate hydrolases"/>
    <property type="match status" value="1"/>
</dbReference>
<keyword evidence="1" id="KW-0813">Transport</keyword>
<dbReference type="InterPro" id="IPR050173">
    <property type="entry name" value="ABC_transporter_C-like"/>
</dbReference>
<dbReference type="SUPFAM" id="SSF52540">
    <property type="entry name" value="P-loop containing nucleoside triphosphate hydrolases"/>
    <property type="match status" value="1"/>
</dbReference>
<keyword evidence="5 7" id="KW-1133">Transmembrane helix</keyword>
<protein>
    <submittedName>
        <fullName evidence="9">ABC transporter</fullName>
    </submittedName>
</protein>
<feature type="domain" description="ABC transmembrane type-1" evidence="8">
    <location>
        <begin position="1"/>
        <end position="131"/>
    </location>
</feature>
<comment type="caution">
    <text evidence="9">The sequence shown here is derived from an EMBL/GenBank/DDBJ whole genome shotgun (WGS) entry which is preliminary data.</text>
</comment>
<reference evidence="9 10" key="1">
    <citation type="journal article" date="2016" name="Genome Biol. Evol.">
        <title>Divergent and convergent evolution of fungal pathogenicity.</title>
        <authorList>
            <person name="Shang Y."/>
            <person name="Xiao G."/>
            <person name="Zheng P."/>
            <person name="Cen K."/>
            <person name="Zhan S."/>
            <person name="Wang C."/>
        </authorList>
    </citation>
    <scope>NUCLEOTIDE SEQUENCE [LARGE SCALE GENOMIC DNA]</scope>
    <source>
        <strain evidence="9 10">RCEF 3172</strain>
    </source>
</reference>
<dbReference type="PANTHER" id="PTHR24223:SF404">
    <property type="entry name" value="ABC MULTIDRUG TRANSPORTER (EUROFUNG)-RELATED"/>
    <property type="match status" value="1"/>
</dbReference>
<dbReference type="EMBL" id="AZHA01000055">
    <property type="protein sequence ID" value="OAA34398.1"/>
    <property type="molecule type" value="Genomic_DNA"/>
</dbReference>
<organism evidence="9 10">
    <name type="scientific">Beauveria brongniartii RCEF 3172</name>
    <dbReference type="NCBI Taxonomy" id="1081107"/>
    <lineage>
        <taxon>Eukaryota</taxon>
        <taxon>Fungi</taxon>
        <taxon>Dikarya</taxon>
        <taxon>Ascomycota</taxon>
        <taxon>Pezizomycotina</taxon>
        <taxon>Sordariomycetes</taxon>
        <taxon>Hypocreomycetidae</taxon>
        <taxon>Hypocreales</taxon>
        <taxon>Cordycipitaceae</taxon>
        <taxon>Beauveria</taxon>
        <taxon>Beauveria brongniartii</taxon>
    </lineage>
</organism>
<dbReference type="Pfam" id="PF00005">
    <property type="entry name" value="ABC_tran"/>
    <property type="match status" value="1"/>
</dbReference>
<accession>A0A166W6R6</accession>
<evidence type="ECO:0000256" key="7">
    <source>
        <dbReference type="SAM" id="Phobius"/>
    </source>
</evidence>
<dbReference type="Gene3D" id="1.20.1560.10">
    <property type="entry name" value="ABC transporter type 1, transmembrane domain"/>
    <property type="match status" value="1"/>
</dbReference>
<evidence type="ECO:0000256" key="2">
    <source>
        <dbReference type="ARBA" id="ARBA00022692"/>
    </source>
</evidence>
<sequence length="283" mass="31364">MSLVLTLLRSAYIEVRLLEIEAKSRLYTHFIESVAGASTIRAFGWQSEYRQRNSHLIDRARRAAYLQNSIQTWLGFALDVLTIIIATVLVAVVMTWKDEFSGGNVGVSLVMVMTFSSTLMRMMKTWTKMESSVGAVTRVKHFIMETESEKVAASTAEVAQDWPARGRIEFKDLIAAHAPAAEPVIKGLAFTIKPSKHLAICGRSGCGKTSTMLALLGMIDTRQGKIMIDDVDISHVQSSQVRARLNVVPQDPLLIPGTVRFNMDPLGKSSDNDIIRALERVKL</sequence>
<evidence type="ECO:0000256" key="4">
    <source>
        <dbReference type="ARBA" id="ARBA00022840"/>
    </source>
</evidence>
<evidence type="ECO:0000256" key="1">
    <source>
        <dbReference type="ARBA" id="ARBA00022448"/>
    </source>
</evidence>
<dbReference type="AlphaFoldDB" id="A0A166W6R6"/>
<dbReference type="OrthoDB" id="4867492at2759"/>
<keyword evidence="10" id="KW-1185">Reference proteome</keyword>
<evidence type="ECO:0000313" key="9">
    <source>
        <dbReference type="EMBL" id="OAA34398.1"/>
    </source>
</evidence>
<keyword evidence="2 7" id="KW-0812">Transmembrane</keyword>
<evidence type="ECO:0000256" key="3">
    <source>
        <dbReference type="ARBA" id="ARBA00022741"/>
    </source>
</evidence>
<keyword evidence="4" id="KW-0067">ATP-binding</keyword>
<dbReference type="PANTHER" id="PTHR24223">
    <property type="entry name" value="ATP-BINDING CASSETTE SUB-FAMILY C"/>
    <property type="match status" value="1"/>
</dbReference>
<dbReference type="GO" id="GO:0016887">
    <property type="term" value="F:ATP hydrolysis activity"/>
    <property type="evidence" value="ECO:0007669"/>
    <property type="project" value="InterPro"/>
</dbReference>
<feature type="transmembrane region" description="Helical" evidence="7">
    <location>
        <begin position="72"/>
        <end position="94"/>
    </location>
</feature>
<feature type="transmembrane region" description="Helical" evidence="7">
    <location>
        <begin position="100"/>
        <end position="120"/>
    </location>
</feature>
<dbReference type="InterPro" id="IPR036640">
    <property type="entry name" value="ABC1_TM_sf"/>
</dbReference>
<dbReference type="GO" id="GO:0016020">
    <property type="term" value="C:membrane"/>
    <property type="evidence" value="ECO:0007669"/>
    <property type="project" value="InterPro"/>
</dbReference>
<dbReference type="InterPro" id="IPR011527">
    <property type="entry name" value="ABC1_TM_dom"/>
</dbReference>
<dbReference type="GO" id="GO:0005524">
    <property type="term" value="F:ATP binding"/>
    <property type="evidence" value="ECO:0007669"/>
    <property type="project" value="UniProtKB-KW"/>
</dbReference>
<name>A0A166W6R6_9HYPO</name>